<evidence type="ECO:0008006" key="7">
    <source>
        <dbReference type="Google" id="ProtNLM"/>
    </source>
</evidence>
<dbReference type="EMBL" id="OU015430">
    <property type="protein sequence ID" value="CAG4977554.1"/>
    <property type="molecule type" value="Genomic_DNA"/>
</dbReference>
<name>A0ABM8UI89_9GAMM</name>
<dbReference type="Gene3D" id="2.50.20.20">
    <property type="match status" value="1"/>
</dbReference>
<gene>
    <name evidence="5" type="ORF">LYB30171_02431</name>
</gene>
<evidence type="ECO:0000313" key="5">
    <source>
        <dbReference type="EMBL" id="CAG4977554.1"/>
    </source>
</evidence>
<keyword evidence="2" id="KW-0813">Transport</keyword>
<sequence>MAKREWLRAGMALVLVLPAIAWGGAREDVDAAIARFAQAQSFHASISTAGSPASETDFIAPDRYRMNLPDGRVQVVVDGTMYMRDGDAVQRVQVPPEVLARWRQRTGLSGLGAGMQATDLGEDVLDGASARKYAITRPGEAAPAMTIWIGTAGYPLQVEANGMAEGKPVTTTIRYSRFNDPNLAITAPE</sequence>
<evidence type="ECO:0000256" key="1">
    <source>
        <dbReference type="ARBA" id="ARBA00011245"/>
    </source>
</evidence>
<evidence type="ECO:0000256" key="2">
    <source>
        <dbReference type="ARBA" id="ARBA00022448"/>
    </source>
</evidence>
<keyword evidence="3" id="KW-0732">Signal</keyword>
<evidence type="ECO:0000256" key="3">
    <source>
        <dbReference type="ARBA" id="ARBA00022729"/>
    </source>
</evidence>
<organism evidence="5 6">
    <name type="scientific">Novilysobacter luteus</name>
    <dbReference type="NCBI Taxonomy" id="2822368"/>
    <lineage>
        <taxon>Bacteria</taxon>
        <taxon>Pseudomonadati</taxon>
        <taxon>Pseudomonadota</taxon>
        <taxon>Gammaproteobacteria</taxon>
        <taxon>Lysobacterales</taxon>
        <taxon>Lysobacteraceae</taxon>
        <taxon>Novilysobacter</taxon>
    </lineage>
</organism>
<keyword evidence="4" id="KW-0653">Protein transport</keyword>
<dbReference type="InterPro" id="IPR029046">
    <property type="entry name" value="LolA/LolB/LppX"/>
</dbReference>
<accession>A0ABM8UI89</accession>
<dbReference type="Proteomes" id="UP000680116">
    <property type="component" value="Chromosome"/>
</dbReference>
<proteinExistence type="predicted"/>
<comment type="subunit">
    <text evidence="1">Monomer.</text>
</comment>
<dbReference type="RefSeq" id="WP_215218922.1">
    <property type="nucleotide sequence ID" value="NZ_OU015430.1"/>
</dbReference>
<dbReference type="SUPFAM" id="SSF89392">
    <property type="entry name" value="Prokaryotic lipoproteins and lipoprotein localization factors"/>
    <property type="match status" value="1"/>
</dbReference>
<keyword evidence="6" id="KW-1185">Reference proteome</keyword>
<reference evidence="5 6" key="1">
    <citation type="submission" date="2021-04" db="EMBL/GenBank/DDBJ databases">
        <authorList>
            <person name="Rodrigo-Torres L."/>
            <person name="Arahal R. D."/>
            <person name="Lucena T."/>
        </authorList>
    </citation>
    <scope>NUCLEOTIDE SEQUENCE [LARGE SCALE GENOMIC DNA]</scope>
    <source>
        <strain evidence="5 6">CECT 30171</strain>
    </source>
</reference>
<protein>
    <recommendedName>
        <fullName evidence="7">Outer membrane lipoprotein carrier protein LolA</fullName>
    </recommendedName>
</protein>
<evidence type="ECO:0000256" key="4">
    <source>
        <dbReference type="ARBA" id="ARBA00022927"/>
    </source>
</evidence>
<evidence type="ECO:0000313" key="6">
    <source>
        <dbReference type="Proteomes" id="UP000680116"/>
    </source>
</evidence>